<dbReference type="PANTHER" id="PTHR30319:SF1">
    <property type="entry name" value="TRANSCRIPTIONAL REPRESSOR PAAX"/>
    <property type="match status" value="1"/>
</dbReference>
<dbReference type="RefSeq" id="WP_161021064.1">
    <property type="nucleotide sequence ID" value="NZ_WWCP01000035.1"/>
</dbReference>
<dbReference type="Gene3D" id="1.10.10.10">
    <property type="entry name" value="Winged helix-like DNA-binding domain superfamily/Winged helix DNA-binding domain"/>
    <property type="match status" value="1"/>
</dbReference>
<reference evidence="3 4" key="1">
    <citation type="submission" date="2019-12" db="EMBL/GenBank/DDBJ databases">
        <title>Novel species isolated from a subtropical stream in China.</title>
        <authorList>
            <person name="Lu H."/>
        </authorList>
    </citation>
    <scope>NUCLEOTIDE SEQUENCE [LARGE SCALE GENOMIC DNA]</scope>
    <source>
        <strain evidence="3 4">FT50W</strain>
    </source>
</reference>
<feature type="domain" description="Transcriptional repressor PaaX-like C-terminal" evidence="2">
    <location>
        <begin position="185"/>
        <end position="273"/>
    </location>
</feature>
<dbReference type="Pfam" id="PF08223">
    <property type="entry name" value="PaaX_C"/>
    <property type="match status" value="1"/>
</dbReference>
<feature type="domain" description="Transcriptional repressor PaaX-like N-terminal" evidence="1">
    <location>
        <begin position="36"/>
        <end position="83"/>
    </location>
</feature>
<dbReference type="AlphaFoldDB" id="A0A6L8MRA4"/>
<dbReference type="Pfam" id="PF07848">
    <property type="entry name" value="PaaX"/>
    <property type="match status" value="1"/>
</dbReference>
<evidence type="ECO:0000259" key="2">
    <source>
        <dbReference type="Pfam" id="PF08223"/>
    </source>
</evidence>
<dbReference type="PANTHER" id="PTHR30319">
    <property type="entry name" value="PHENYLACETIC ACID REGULATOR-RELATED TRANSCRIPTIONAL REPRESSOR"/>
    <property type="match status" value="1"/>
</dbReference>
<evidence type="ECO:0000313" key="3">
    <source>
        <dbReference type="EMBL" id="MYM84574.1"/>
    </source>
</evidence>
<accession>A0A6L8MRA4</accession>
<gene>
    <name evidence="3" type="ORF">GTP44_21810</name>
</gene>
<dbReference type="GO" id="GO:0006351">
    <property type="term" value="P:DNA-templated transcription"/>
    <property type="evidence" value="ECO:0007669"/>
    <property type="project" value="InterPro"/>
</dbReference>
<evidence type="ECO:0000259" key="1">
    <source>
        <dbReference type="Pfam" id="PF07848"/>
    </source>
</evidence>
<dbReference type="InterPro" id="IPR036388">
    <property type="entry name" value="WH-like_DNA-bd_sf"/>
</dbReference>
<evidence type="ECO:0000313" key="4">
    <source>
        <dbReference type="Proteomes" id="UP000474565"/>
    </source>
</evidence>
<dbReference type="EMBL" id="WWCP01000035">
    <property type="protein sequence ID" value="MYM84574.1"/>
    <property type="molecule type" value="Genomic_DNA"/>
</dbReference>
<dbReference type="InterPro" id="IPR012906">
    <property type="entry name" value="PaaX-like_N"/>
</dbReference>
<dbReference type="Proteomes" id="UP000474565">
    <property type="component" value="Unassembled WGS sequence"/>
</dbReference>
<proteinExistence type="predicted"/>
<dbReference type="PIRSF" id="PIRSF020623">
    <property type="entry name" value="PaaX"/>
    <property type="match status" value="1"/>
</dbReference>
<protein>
    <submittedName>
        <fullName evidence="3">Transcriptional regulator, PaaX family protein</fullName>
    </submittedName>
</protein>
<dbReference type="InterPro" id="IPR011965">
    <property type="entry name" value="PaaX_trns_reg"/>
</dbReference>
<dbReference type="InterPro" id="IPR013225">
    <property type="entry name" value="PaaX_C"/>
</dbReference>
<dbReference type="Gene3D" id="1.20.58.1460">
    <property type="match status" value="1"/>
</dbReference>
<organism evidence="3 4">
    <name type="scientific">Duganella lactea</name>
    <dbReference type="NCBI Taxonomy" id="2692173"/>
    <lineage>
        <taxon>Bacteria</taxon>
        <taxon>Pseudomonadati</taxon>
        <taxon>Pseudomonadota</taxon>
        <taxon>Betaproteobacteria</taxon>
        <taxon>Burkholderiales</taxon>
        <taxon>Oxalobacteraceae</taxon>
        <taxon>Telluria group</taxon>
        <taxon>Duganella</taxon>
    </lineage>
</organism>
<comment type="caution">
    <text evidence="3">The sequence shown here is derived from an EMBL/GenBank/DDBJ whole genome shotgun (WGS) entry which is preliminary data.</text>
</comment>
<sequence>MNSEFYIDAVLRQAKPRLSTLLKLMFSEAQVFGQQTQWLGSVIALLEPLGFQERTVRTALFRLAEHKVIKIERHGRRSLCMLTPQAAASIQSTRQRLNIPAGRGFAEDWTMLVNSGGISATSYAGARKQLLDLDYCVLAPNVLARPASYTRGVQAGEDHGLALFEVSGAQLAAAVRQPLFGKMDWDLETPAAMYAQFKQRFEPLRQMLGKRGAFTDVQAYMLRLLVSHGYQHCRRADPLLPQELLPRDWMAMEAYQTYVALYAGCATQARRHILKITEAPALEQPAGISNTPVRRHVARRTSVYMTA</sequence>
<name>A0A6L8MRA4_9BURK</name>